<dbReference type="InterPro" id="IPR001611">
    <property type="entry name" value="Leu-rich_rpt"/>
</dbReference>
<dbReference type="Gene3D" id="3.80.10.10">
    <property type="entry name" value="Ribonuclease Inhibitor"/>
    <property type="match status" value="4"/>
</dbReference>
<name>A0A397W6C1_9GLOM</name>
<comment type="caution">
    <text evidence="5">The sequence shown here is derived from an EMBL/GenBank/DDBJ whole genome shotgun (WGS) entry which is preliminary data.</text>
</comment>
<dbReference type="OrthoDB" id="1668230at2759"/>
<dbReference type="InterPro" id="IPR052201">
    <property type="entry name" value="LRR-containing_regulator"/>
</dbReference>
<dbReference type="GO" id="GO:0005524">
    <property type="term" value="F:ATP binding"/>
    <property type="evidence" value="ECO:0007669"/>
    <property type="project" value="UniProtKB-UniRule"/>
</dbReference>
<evidence type="ECO:0000313" key="6">
    <source>
        <dbReference type="Proteomes" id="UP000266673"/>
    </source>
</evidence>
<dbReference type="SMART" id="SM00368">
    <property type="entry name" value="LRR_RI"/>
    <property type="match status" value="13"/>
</dbReference>
<evidence type="ECO:0000259" key="4">
    <source>
        <dbReference type="PROSITE" id="PS50011"/>
    </source>
</evidence>
<feature type="domain" description="Protein kinase" evidence="4">
    <location>
        <begin position="26"/>
        <end position="282"/>
    </location>
</feature>
<dbReference type="InterPro" id="IPR001245">
    <property type="entry name" value="Ser-Thr/Tyr_kinase_cat_dom"/>
</dbReference>
<dbReference type="AlphaFoldDB" id="A0A397W6C1"/>
<dbReference type="InterPro" id="IPR011009">
    <property type="entry name" value="Kinase-like_dom_sf"/>
</dbReference>
<dbReference type="EMBL" id="QKWP01000086">
    <property type="protein sequence ID" value="RIB27833.1"/>
    <property type="molecule type" value="Genomic_DNA"/>
</dbReference>
<keyword evidence="3" id="KW-0547">Nucleotide-binding</keyword>
<dbReference type="InterPro" id="IPR032675">
    <property type="entry name" value="LRR_dom_sf"/>
</dbReference>
<dbReference type="SUPFAM" id="SSF56112">
    <property type="entry name" value="Protein kinase-like (PK-like)"/>
    <property type="match status" value="1"/>
</dbReference>
<dbReference type="PANTHER" id="PTHR24111:SF4">
    <property type="entry name" value="LEUCINE-RICH REPEAT-CONTAINING PROTEIN 34"/>
    <property type="match status" value="1"/>
</dbReference>
<dbReference type="PROSITE" id="PS50011">
    <property type="entry name" value="PROTEIN_KINASE_DOM"/>
    <property type="match status" value="1"/>
</dbReference>
<dbReference type="Gene3D" id="1.10.510.10">
    <property type="entry name" value="Transferase(Phosphotransferase) domain 1"/>
    <property type="match status" value="1"/>
</dbReference>
<accession>A0A397W6C1</accession>
<protein>
    <recommendedName>
        <fullName evidence="4">Protein kinase domain-containing protein</fullName>
    </recommendedName>
</protein>
<dbReference type="Pfam" id="PF13516">
    <property type="entry name" value="LRR_6"/>
    <property type="match status" value="10"/>
</dbReference>
<dbReference type="InterPro" id="IPR017441">
    <property type="entry name" value="Protein_kinase_ATP_BS"/>
</dbReference>
<evidence type="ECO:0000313" key="5">
    <source>
        <dbReference type="EMBL" id="RIB27833.1"/>
    </source>
</evidence>
<reference evidence="5 6" key="1">
    <citation type="submission" date="2018-06" db="EMBL/GenBank/DDBJ databases">
        <title>Comparative genomics reveals the genomic features of Rhizophagus irregularis, R. cerebriforme, R. diaphanum and Gigaspora rosea, and their symbiotic lifestyle signature.</title>
        <authorList>
            <person name="Morin E."/>
            <person name="San Clemente H."/>
            <person name="Chen E.C.H."/>
            <person name="De La Providencia I."/>
            <person name="Hainaut M."/>
            <person name="Kuo A."/>
            <person name="Kohler A."/>
            <person name="Murat C."/>
            <person name="Tang N."/>
            <person name="Roy S."/>
            <person name="Loubradou J."/>
            <person name="Henrissat B."/>
            <person name="Grigoriev I.V."/>
            <person name="Corradi N."/>
            <person name="Roux C."/>
            <person name="Martin F.M."/>
        </authorList>
    </citation>
    <scope>NUCLEOTIDE SEQUENCE [LARGE SCALE GENOMIC DNA]</scope>
    <source>
        <strain evidence="5 6">DAOM 194757</strain>
    </source>
</reference>
<dbReference type="GO" id="GO:0004672">
    <property type="term" value="F:protein kinase activity"/>
    <property type="evidence" value="ECO:0007669"/>
    <property type="project" value="InterPro"/>
</dbReference>
<dbReference type="SUPFAM" id="SSF52047">
    <property type="entry name" value="RNI-like"/>
    <property type="match status" value="2"/>
</dbReference>
<keyword evidence="1" id="KW-0433">Leucine-rich repeat</keyword>
<feature type="binding site" evidence="3">
    <location>
        <position position="57"/>
    </location>
    <ligand>
        <name>ATP</name>
        <dbReference type="ChEBI" id="CHEBI:30616"/>
    </ligand>
</feature>
<sequence>MANPLEELLTKAILDKHINEFEYMQFTNAVKIGDGGFGTVYSYDWKGNDNEMKVVLKRIKIDKDINEIIHEFIYKLKLLQKTYHPNIIEFYGFTKDYQGHYNMILQYASDGNLQEYLRKNFVKLQWIDKLNIAKEIVNGLLYLHDNNIIHRNLHSKNILIHRGQIKITDFGLAKQIDEVSLRSNSDIHGMLAYIDPECLFVPKYERNKKSDTYSLGVILWEISSGRPPYESSESNLLYFQAIQGIMEEPIEGTPLQYVKLYKQCWDQIPSLRPETKLVHEILSQLIESVQNLDLVEIAIFDESSSLNKYENDIKSRKKASSLDWDLSCKNIGPNKKINELVEVLCKDTTITSLELRSNQLGSEGGKALAEVLCKNVNLTHLNLEGNELGLGGKALAEALCKNTTLTFLDLSVNKFCSEEGKALANALLNNTSLTSLNLSNNYLNVEGGKAFADTLCKNTALTYLDVYSNELGSEGGKALAEALCKNSTLTSLDIGYNDIGLQVVKVLANALCKNTTLTFLNLESNELDSEGGKALAEILCKNSTLTSLDLSHNQLGLEGGKSIAEALCKNTSLIYLNLHNNQLGPVVGIMLANALCKNTSLTKLCSGNNQFCSDGGKAFAEVLCKNASLISLDLSNNQFGSEGGKALAEALCKNNTLISLDLENNQFGSEGGKVFAEVLCKNTTITTLDISENQFDSEVGKAIAKSLCKNTTLTSLYLTNDQFDSEIKTMLINACNKNVKLYC</sequence>
<keyword evidence="3" id="KW-0067">ATP-binding</keyword>
<keyword evidence="2" id="KW-0677">Repeat</keyword>
<proteinExistence type="predicted"/>
<dbReference type="PANTHER" id="PTHR24111">
    <property type="entry name" value="LEUCINE-RICH REPEAT-CONTAINING PROTEIN 34"/>
    <property type="match status" value="1"/>
</dbReference>
<evidence type="ECO:0000256" key="2">
    <source>
        <dbReference type="ARBA" id="ARBA00022737"/>
    </source>
</evidence>
<organism evidence="5 6">
    <name type="scientific">Gigaspora rosea</name>
    <dbReference type="NCBI Taxonomy" id="44941"/>
    <lineage>
        <taxon>Eukaryota</taxon>
        <taxon>Fungi</taxon>
        <taxon>Fungi incertae sedis</taxon>
        <taxon>Mucoromycota</taxon>
        <taxon>Glomeromycotina</taxon>
        <taxon>Glomeromycetes</taxon>
        <taxon>Diversisporales</taxon>
        <taxon>Gigasporaceae</taxon>
        <taxon>Gigaspora</taxon>
    </lineage>
</organism>
<dbReference type="PROSITE" id="PS00107">
    <property type="entry name" value="PROTEIN_KINASE_ATP"/>
    <property type="match status" value="1"/>
</dbReference>
<gene>
    <name evidence="5" type="ORF">C2G38_2239878</name>
</gene>
<evidence type="ECO:0000256" key="3">
    <source>
        <dbReference type="PROSITE-ProRule" id="PRU10141"/>
    </source>
</evidence>
<keyword evidence="6" id="KW-1185">Reference proteome</keyword>
<dbReference type="PRINTS" id="PR00109">
    <property type="entry name" value="TYRKINASE"/>
</dbReference>
<evidence type="ECO:0000256" key="1">
    <source>
        <dbReference type="ARBA" id="ARBA00022614"/>
    </source>
</evidence>
<dbReference type="InterPro" id="IPR000719">
    <property type="entry name" value="Prot_kinase_dom"/>
</dbReference>
<dbReference type="Pfam" id="PF07714">
    <property type="entry name" value="PK_Tyr_Ser-Thr"/>
    <property type="match status" value="1"/>
</dbReference>
<dbReference type="Proteomes" id="UP000266673">
    <property type="component" value="Unassembled WGS sequence"/>
</dbReference>